<gene>
    <name evidence="1" type="ORF">LCI18_005377</name>
</gene>
<keyword evidence="2" id="KW-1185">Reference proteome</keyword>
<dbReference type="Proteomes" id="UP000830768">
    <property type="component" value="Chromosome 4"/>
</dbReference>
<sequence length="194" mass="21932">MCKLAAEDEYDWLTVDPWEAESSNTIPTAQVLDHVDYEINGAMGGIDCDDGTKRSAKIVLLAGLDLVQTMSTPGVWEKRDLDHILGRYGLFALERRGTETEPALASLKQWRHNIHILRKHVTEDISSTKTRLLLNQDARPACKEVKRLDQQPNGDQSSPSLDDMIPNCKVRDYIYRHNLYAAPASTTCKIDRPR</sequence>
<name>A0ACD3YZP4_FUSSC</name>
<evidence type="ECO:0000313" key="1">
    <source>
        <dbReference type="EMBL" id="UPK94442.1"/>
    </source>
</evidence>
<evidence type="ECO:0000313" key="2">
    <source>
        <dbReference type="Proteomes" id="UP000830768"/>
    </source>
</evidence>
<dbReference type="EMBL" id="CP090033">
    <property type="protein sequence ID" value="UPK94442.1"/>
    <property type="molecule type" value="Genomic_DNA"/>
</dbReference>
<organism evidence="1 2">
    <name type="scientific">Fusarium solani subsp. cucurbitae</name>
    <name type="common">Neocosmosporum cucurbitae</name>
    <dbReference type="NCBI Taxonomy" id="2747967"/>
    <lineage>
        <taxon>Eukaryota</taxon>
        <taxon>Fungi</taxon>
        <taxon>Dikarya</taxon>
        <taxon>Ascomycota</taxon>
        <taxon>Pezizomycotina</taxon>
        <taxon>Sordariomycetes</taxon>
        <taxon>Hypocreomycetidae</taxon>
        <taxon>Hypocreales</taxon>
        <taxon>Nectriaceae</taxon>
        <taxon>Fusarium</taxon>
        <taxon>Fusarium solani species complex</taxon>
    </lineage>
</organism>
<protein>
    <submittedName>
        <fullName evidence="1">Uncharacterized protein</fullName>
    </submittedName>
</protein>
<reference evidence="1" key="1">
    <citation type="submission" date="2021-11" db="EMBL/GenBank/DDBJ databases">
        <title>Fusarium solani-melongenae Genome sequencing and assembly.</title>
        <authorList>
            <person name="Xie S."/>
            <person name="Huang L."/>
            <person name="Zhang X."/>
        </authorList>
    </citation>
    <scope>NUCLEOTIDE SEQUENCE</scope>
    <source>
        <strain evidence="1">CRI 24-3</strain>
    </source>
</reference>
<proteinExistence type="predicted"/>
<accession>A0ACD3YZP4</accession>